<gene>
    <name evidence="1" type="ORF">BDA99DRAFT_540755</name>
</gene>
<sequence>MISLYEVMWQVYKWWNLMVLYKLSIPGTTFEVDIAKYLLSKITFATLLNFRRAIITRKDGYLDKDLLLGRSVVTCFSNSLNFLLPSIGLGDGGHASKDYYASPWGSMGASVMPNHRVNGLYAVIYICDNHLLNIYTNYPVVCKPSDEGHALRKQLQACFQNCIVDRVVMDSRKICYIVYKKSVLLNFRRAIITRKDGYLDKDLLLGRSVVTCFSNSLNFLLPSIGLGDGGHASKDYYASPWGSMGASVMPNHRVNGLYAVIYICDNHLLNIYTNYPVVCKPSDEGHALRKQLQACFQNCIVDRVVMDSRKICYIVYKKSVLLNFRRAIITRKDGYLDKDLLLGRSVVTCFSNSLNFLLPSIGLGDGGHASKDYYASPWGSMGASVMPNHRVNGLYAVIYICDNHLLNIYTNYPVVCKPSDEGHALRKQLQACFQNCIVDRVVMDSRKICYIVYKKSVLLNFRRAIITRKDGYLDKDLLLGRSVVTCFSNSLNFLLPSIGLGDGGHASKDYYASPWGSMGASVMPNHRVNGLYAVIYICDNHLLNIYTNYPVVCKPSDEGHALRKQLQAWIQEKSAILFTRIATTKDNLE</sequence>
<name>A0AAD5K3E6_9FUNG</name>
<reference evidence="1" key="1">
    <citation type="journal article" date="2022" name="IScience">
        <title>Evolution of zygomycete secretomes and the origins of terrestrial fungal ecologies.</title>
        <authorList>
            <person name="Chang Y."/>
            <person name="Wang Y."/>
            <person name="Mondo S."/>
            <person name="Ahrendt S."/>
            <person name="Andreopoulos W."/>
            <person name="Barry K."/>
            <person name="Beard J."/>
            <person name="Benny G.L."/>
            <person name="Blankenship S."/>
            <person name="Bonito G."/>
            <person name="Cuomo C."/>
            <person name="Desiro A."/>
            <person name="Gervers K.A."/>
            <person name="Hundley H."/>
            <person name="Kuo A."/>
            <person name="LaButti K."/>
            <person name="Lang B.F."/>
            <person name="Lipzen A."/>
            <person name="O'Donnell K."/>
            <person name="Pangilinan J."/>
            <person name="Reynolds N."/>
            <person name="Sandor L."/>
            <person name="Smith M.E."/>
            <person name="Tsang A."/>
            <person name="Grigoriev I.V."/>
            <person name="Stajich J.E."/>
            <person name="Spatafora J.W."/>
        </authorList>
    </citation>
    <scope>NUCLEOTIDE SEQUENCE</scope>
    <source>
        <strain evidence="1">RSA 2281</strain>
    </source>
</reference>
<reference evidence="1" key="2">
    <citation type="submission" date="2023-02" db="EMBL/GenBank/DDBJ databases">
        <authorList>
            <consortium name="DOE Joint Genome Institute"/>
            <person name="Mondo S.J."/>
            <person name="Chang Y."/>
            <person name="Wang Y."/>
            <person name="Ahrendt S."/>
            <person name="Andreopoulos W."/>
            <person name="Barry K."/>
            <person name="Beard J."/>
            <person name="Benny G.L."/>
            <person name="Blankenship S."/>
            <person name="Bonito G."/>
            <person name="Cuomo C."/>
            <person name="Desiro A."/>
            <person name="Gervers K.A."/>
            <person name="Hundley H."/>
            <person name="Kuo A."/>
            <person name="LaButti K."/>
            <person name="Lang B.F."/>
            <person name="Lipzen A."/>
            <person name="O'Donnell K."/>
            <person name="Pangilinan J."/>
            <person name="Reynolds N."/>
            <person name="Sandor L."/>
            <person name="Smith M.W."/>
            <person name="Tsang A."/>
            <person name="Grigoriev I.V."/>
            <person name="Stajich J.E."/>
            <person name="Spatafora J.W."/>
        </authorList>
    </citation>
    <scope>NUCLEOTIDE SEQUENCE</scope>
    <source>
        <strain evidence="1">RSA 2281</strain>
    </source>
</reference>
<dbReference type="EMBL" id="JAIXMP010000026">
    <property type="protein sequence ID" value="KAI9253504.1"/>
    <property type="molecule type" value="Genomic_DNA"/>
</dbReference>
<dbReference type="Proteomes" id="UP001209540">
    <property type="component" value="Unassembled WGS sequence"/>
</dbReference>
<evidence type="ECO:0000313" key="1">
    <source>
        <dbReference type="EMBL" id="KAI9253504.1"/>
    </source>
</evidence>
<keyword evidence="2" id="KW-1185">Reference proteome</keyword>
<dbReference type="AlphaFoldDB" id="A0AAD5K3E6"/>
<proteinExistence type="predicted"/>
<organism evidence="1 2">
    <name type="scientific">Phascolomyces articulosus</name>
    <dbReference type="NCBI Taxonomy" id="60185"/>
    <lineage>
        <taxon>Eukaryota</taxon>
        <taxon>Fungi</taxon>
        <taxon>Fungi incertae sedis</taxon>
        <taxon>Mucoromycota</taxon>
        <taxon>Mucoromycotina</taxon>
        <taxon>Mucoromycetes</taxon>
        <taxon>Mucorales</taxon>
        <taxon>Lichtheimiaceae</taxon>
        <taxon>Phascolomyces</taxon>
    </lineage>
</organism>
<accession>A0AAD5K3E6</accession>
<comment type="caution">
    <text evidence="1">The sequence shown here is derived from an EMBL/GenBank/DDBJ whole genome shotgun (WGS) entry which is preliminary data.</text>
</comment>
<evidence type="ECO:0000313" key="2">
    <source>
        <dbReference type="Proteomes" id="UP001209540"/>
    </source>
</evidence>
<protein>
    <submittedName>
        <fullName evidence="1">Uncharacterized protein</fullName>
    </submittedName>
</protein>